<name>A0A1V0S8D2_9VIRU</name>
<sequence>MSKFIIFKFQNDDNMVVPHEYAIKIPFVRESTELFDFTEFNFNNIKCWCFTIEVPYDRKSFSLLYDMIITQQYLKDNLIIDKNFYLLMEYMKIDNKIMDVIMENNKSDDLGEYFMQHIPFKNMTNYFGYMNDFYKKKYLINMAEILTGNRVAISIYVTGDKKKLVQKNFPEKEEHYEEDLDEEDLDEEDLDEEDLDEEDLDEEVYDVNDVNNIYYNSSYFCKRNNIVIVENNDIILDKTQQNIYICKNKPNIIIFNAYGKIHFYTINENIPVSTKCQISFEEENKKYYVGKSSVKKMKCSISRTNLYSLNCCKKMILNSTKNEGVYDEVLIYATKNN</sequence>
<proteinExistence type="predicted"/>
<evidence type="ECO:0000256" key="1">
    <source>
        <dbReference type="SAM" id="MobiDB-lite"/>
    </source>
</evidence>
<evidence type="ECO:0000313" key="2">
    <source>
        <dbReference type="EMBL" id="ARF07967.1"/>
    </source>
</evidence>
<feature type="region of interest" description="Disordered" evidence="1">
    <location>
        <begin position="173"/>
        <end position="192"/>
    </location>
</feature>
<organism evidence="2">
    <name type="scientific">Catovirus CTV1</name>
    <dbReference type="NCBI Taxonomy" id="1977631"/>
    <lineage>
        <taxon>Viruses</taxon>
        <taxon>Varidnaviria</taxon>
        <taxon>Bamfordvirae</taxon>
        <taxon>Nucleocytoviricota</taxon>
        <taxon>Megaviricetes</taxon>
        <taxon>Imitervirales</taxon>
        <taxon>Mimiviridae</taxon>
        <taxon>Klosneuvirinae</taxon>
        <taxon>Catovirus</taxon>
    </lineage>
</organism>
<protein>
    <submittedName>
        <fullName evidence="2">Uncharacterized protein</fullName>
    </submittedName>
</protein>
<dbReference type="EMBL" id="KY684083">
    <property type="protein sequence ID" value="ARF07967.1"/>
    <property type="molecule type" value="Genomic_DNA"/>
</dbReference>
<accession>A0A1V0S8D2</accession>
<reference evidence="2" key="1">
    <citation type="journal article" date="2017" name="Science">
        <title>Giant viruses with an expanded complement of translation system components.</title>
        <authorList>
            <person name="Schulz F."/>
            <person name="Yutin N."/>
            <person name="Ivanova N.N."/>
            <person name="Ortega D.R."/>
            <person name="Lee T.K."/>
            <person name="Vierheilig J."/>
            <person name="Daims H."/>
            <person name="Horn M."/>
            <person name="Wagner M."/>
            <person name="Jensen G.J."/>
            <person name="Kyrpides N.C."/>
            <person name="Koonin E.V."/>
            <person name="Woyke T."/>
        </authorList>
    </citation>
    <scope>NUCLEOTIDE SEQUENCE</scope>
    <source>
        <strain evidence="2">CTV1</strain>
    </source>
</reference>
<feature type="compositionally biased region" description="Acidic residues" evidence="1">
    <location>
        <begin position="176"/>
        <end position="192"/>
    </location>
</feature>
<gene>
    <name evidence="2" type="ORF">Catovirus_1_17</name>
</gene>